<gene>
    <name evidence="1" type="ORF">Amon02_001091300</name>
</gene>
<comment type="caution">
    <text evidence="1">The sequence shown here is derived from an EMBL/GenBank/DDBJ whole genome shotgun (WGS) entry which is preliminary data.</text>
</comment>
<organism evidence="1 2">
    <name type="scientific">Ambrosiozyma monospora</name>
    <name type="common">Yeast</name>
    <name type="synonym">Endomycopsis monosporus</name>
    <dbReference type="NCBI Taxonomy" id="43982"/>
    <lineage>
        <taxon>Eukaryota</taxon>
        <taxon>Fungi</taxon>
        <taxon>Dikarya</taxon>
        <taxon>Ascomycota</taxon>
        <taxon>Saccharomycotina</taxon>
        <taxon>Pichiomycetes</taxon>
        <taxon>Pichiales</taxon>
        <taxon>Pichiaceae</taxon>
        <taxon>Ambrosiozyma</taxon>
    </lineage>
</organism>
<dbReference type="Proteomes" id="UP001165064">
    <property type="component" value="Unassembled WGS sequence"/>
</dbReference>
<reference evidence="1" key="1">
    <citation type="submission" date="2023-04" db="EMBL/GenBank/DDBJ databases">
        <title>Ambrosiozyma monospora NBRC 10751.</title>
        <authorList>
            <person name="Ichikawa N."/>
            <person name="Sato H."/>
            <person name="Tonouchi N."/>
        </authorList>
    </citation>
    <scope>NUCLEOTIDE SEQUENCE</scope>
    <source>
        <strain evidence="1">NBRC 10751</strain>
    </source>
</reference>
<evidence type="ECO:0000313" key="2">
    <source>
        <dbReference type="Proteomes" id="UP001165064"/>
    </source>
</evidence>
<name>A0ACB5U303_AMBMO</name>
<dbReference type="EMBL" id="BSXS01011258">
    <property type="protein sequence ID" value="GMF00083.1"/>
    <property type="molecule type" value="Genomic_DNA"/>
</dbReference>
<accession>A0ACB5U303</accession>
<proteinExistence type="predicted"/>
<sequence>MVLVLSLCWWNDEYIIGGCADGRIRIWSYDGATKGRLLQTLRVDKSKTESTLVWSVLALPQTNQLVSGDSIGSVKFWDMKHFVLQQSFTCHDADVLCLSSDASGTKVFTSGVDRKIFDFNLVKTNKTTSKWVNSSNRLLHANDVRAMSSYQSKQMNLIVSGGVERILCINSIDNFQDSVPIKLPLNPFYQNVILNTEKRLLLMWQNQQIKIWKLKEDQSKRLVCKMTLSDPESITSVAISTNGRYLAVARLSTIKLFELIEIEHGNKLQVVKVPSELLENMGAKLIQFADDQALIVMVNVDNEVTSVKFNMNDDEDDESELSQFDDEQEPIEYETTGSSNYTQLKIND</sequence>
<keyword evidence="2" id="KW-1185">Reference proteome</keyword>
<evidence type="ECO:0000313" key="1">
    <source>
        <dbReference type="EMBL" id="GMF00083.1"/>
    </source>
</evidence>
<protein>
    <submittedName>
        <fullName evidence="1">Unnamed protein product</fullName>
    </submittedName>
</protein>